<proteinExistence type="predicted"/>
<name>A0AAN5CST1_9BILA</name>
<sequence>CLWEPLSHPIINELSLVVVKPSEHFPDPTLRIAIRVPRNNHALFKLRLCTQPEFAQSLNHYGTSEENDSYLLYFESFDKHGMLLEHLRRSMGNRVDDFENTHQEPHGISPFRNDVFAKIIDGVQFRKLRLLRFEITDAIVNLTKKYVFPNLDHISLESTQMNISDPRQFLLEISKYVRDVHLEGLVLDLTEVDCAELIVEMFSNKMEKMAFLNLALPQAGLLIEKLPTLGKPIKFKSYCLIEDLDYTINNHRVTADGCYLRIKHI</sequence>
<evidence type="ECO:0000313" key="2">
    <source>
        <dbReference type="Proteomes" id="UP001328107"/>
    </source>
</evidence>
<dbReference type="AlphaFoldDB" id="A0AAN5CST1"/>
<gene>
    <name evidence="1" type="ORF">PMAYCL1PPCAC_20298</name>
</gene>
<comment type="caution">
    <text evidence="1">The sequence shown here is derived from an EMBL/GenBank/DDBJ whole genome shotgun (WGS) entry which is preliminary data.</text>
</comment>
<feature type="non-terminal residue" evidence="1">
    <location>
        <position position="265"/>
    </location>
</feature>
<organism evidence="1 2">
    <name type="scientific">Pristionchus mayeri</name>
    <dbReference type="NCBI Taxonomy" id="1317129"/>
    <lineage>
        <taxon>Eukaryota</taxon>
        <taxon>Metazoa</taxon>
        <taxon>Ecdysozoa</taxon>
        <taxon>Nematoda</taxon>
        <taxon>Chromadorea</taxon>
        <taxon>Rhabditida</taxon>
        <taxon>Rhabditina</taxon>
        <taxon>Diplogasteromorpha</taxon>
        <taxon>Diplogasteroidea</taxon>
        <taxon>Neodiplogasteridae</taxon>
        <taxon>Pristionchus</taxon>
    </lineage>
</organism>
<dbReference type="EMBL" id="BTRK01000004">
    <property type="protein sequence ID" value="GMR50103.1"/>
    <property type="molecule type" value="Genomic_DNA"/>
</dbReference>
<keyword evidence="2" id="KW-1185">Reference proteome</keyword>
<protein>
    <submittedName>
        <fullName evidence="1">Uncharacterized protein</fullName>
    </submittedName>
</protein>
<accession>A0AAN5CST1</accession>
<feature type="non-terminal residue" evidence="1">
    <location>
        <position position="1"/>
    </location>
</feature>
<reference evidence="2" key="1">
    <citation type="submission" date="2022-10" db="EMBL/GenBank/DDBJ databases">
        <title>Genome assembly of Pristionchus species.</title>
        <authorList>
            <person name="Yoshida K."/>
            <person name="Sommer R.J."/>
        </authorList>
    </citation>
    <scope>NUCLEOTIDE SEQUENCE [LARGE SCALE GENOMIC DNA]</scope>
    <source>
        <strain evidence="2">RS5460</strain>
    </source>
</reference>
<dbReference type="Proteomes" id="UP001328107">
    <property type="component" value="Unassembled WGS sequence"/>
</dbReference>
<evidence type="ECO:0000313" key="1">
    <source>
        <dbReference type="EMBL" id="GMR50103.1"/>
    </source>
</evidence>